<evidence type="ECO:0000313" key="2">
    <source>
        <dbReference type="Proteomes" id="UP001187734"/>
    </source>
</evidence>
<dbReference type="AlphaFoldDB" id="A0AAE8M966"/>
<keyword evidence="2" id="KW-1185">Reference proteome</keyword>
<dbReference type="Proteomes" id="UP001187734">
    <property type="component" value="Unassembled WGS sequence"/>
</dbReference>
<protein>
    <submittedName>
        <fullName evidence="1">Uncharacterized protein</fullName>
    </submittedName>
</protein>
<reference evidence="1" key="1">
    <citation type="submission" date="2018-03" db="EMBL/GenBank/DDBJ databases">
        <authorList>
            <person name="Guldener U."/>
        </authorList>
    </citation>
    <scope>NUCLEOTIDE SEQUENCE</scope>
</reference>
<sequence>MLFLDRCGPGPTSVLLIVGPVVIGRRAEGFMGLI</sequence>
<evidence type="ECO:0000313" key="1">
    <source>
        <dbReference type="EMBL" id="SPJ78119.1"/>
    </source>
</evidence>
<comment type="caution">
    <text evidence="1">The sequence shown here is derived from an EMBL/GenBank/DDBJ whole genome shotgun (WGS) entry which is preliminary data.</text>
</comment>
<accession>A0AAE8M966</accession>
<organism evidence="1 2">
    <name type="scientific">Fusarium torulosum</name>
    <dbReference type="NCBI Taxonomy" id="33205"/>
    <lineage>
        <taxon>Eukaryota</taxon>
        <taxon>Fungi</taxon>
        <taxon>Dikarya</taxon>
        <taxon>Ascomycota</taxon>
        <taxon>Pezizomycotina</taxon>
        <taxon>Sordariomycetes</taxon>
        <taxon>Hypocreomycetidae</taxon>
        <taxon>Hypocreales</taxon>
        <taxon>Nectriaceae</taxon>
        <taxon>Fusarium</taxon>
    </lineage>
</organism>
<dbReference type="EMBL" id="ONZP01000219">
    <property type="protein sequence ID" value="SPJ78119.1"/>
    <property type="molecule type" value="Genomic_DNA"/>
</dbReference>
<gene>
    <name evidence="1" type="ORF">FTOL_06508</name>
</gene>
<proteinExistence type="predicted"/>
<name>A0AAE8M966_9HYPO</name>